<evidence type="ECO:0000313" key="3">
    <source>
        <dbReference type="EMBL" id="KAH0816526.1"/>
    </source>
</evidence>
<evidence type="ECO:0000256" key="1">
    <source>
        <dbReference type="SAM" id="Phobius"/>
    </source>
</evidence>
<dbReference type="AlphaFoldDB" id="A0A8J6HK71"/>
<keyword evidence="1" id="KW-0812">Transmembrane</keyword>
<dbReference type="Proteomes" id="UP000719412">
    <property type="component" value="Unassembled WGS sequence"/>
</dbReference>
<feature type="chain" id="PRO_5035291804" evidence="2">
    <location>
        <begin position="21"/>
        <end position="148"/>
    </location>
</feature>
<keyword evidence="2" id="KW-0732">Signal</keyword>
<keyword evidence="4" id="KW-1185">Reference proteome</keyword>
<accession>A0A8J6HK71</accession>
<reference evidence="3" key="2">
    <citation type="submission" date="2021-08" db="EMBL/GenBank/DDBJ databases">
        <authorList>
            <person name="Eriksson T."/>
        </authorList>
    </citation>
    <scope>NUCLEOTIDE SEQUENCE</scope>
    <source>
        <strain evidence="3">Stoneville</strain>
        <tissue evidence="3">Whole head</tissue>
    </source>
</reference>
<gene>
    <name evidence="3" type="ORF">GEV33_006265</name>
</gene>
<evidence type="ECO:0000313" key="4">
    <source>
        <dbReference type="Proteomes" id="UP000719412"/>
    </source>
</evidence>
<dbReference type="EMBL" id="JABDTM020021406">
    <property type="protein sequence ID" value="KAH0816526.1"/>
    <property type="molecule type" value="Genomic_DNA"/>
</dbReference>
<feature type="transmembrane region" description="Helical" evidence="1">
    <location>
        <begin position="84"/>
        <end position="108"/>
    </location>
</feature>
<evidence type="ECO:0000256" key="2">
    <source>
        <dbReference type="SAM" id="SignalP"/>
    </source>
</evidence>
<protein>
    <submittedName>
        <fullName evidence="3">Uncharacterized protein</fullName>
    </submittedName>
</protein>
<name>A0A8J6HK71_TENMO</name>
<proteinExistence type="predicted"/>
<keyword evidence="1" id="KW-0472">Membrane</keyword>
<reference evidence="3" key="1">
    <citation type="journal article" date="2020" name="J Insects Food Feed">
        <title>The yellow mealworm (Tenebrio molitor) genome: a resource for the emerging insects as food and feed industry.</title>
        <authorList>
            <person name="Eriksson T."/>
            <person name="Andere A."/>
            <person name="Kelstrup H."/>
            <person name="Emery V."/>
            <person name="Picard C."/>
        </authorList>
    </citation>
    <scope>NUCLEOTIDE SEQUENCE</scope>
    <source>
        <strain evidence="3">Stoneville</strain>
        <tissue evidence="3">Whole head</tissue>
    </source>
</reference>
<sequence length="148" mass="16434">MVPIIRVVFVILLVIAESLCNNMTGKYNKMNSKEFETRTNRLLSFNTQQNGDISMELAFNVPFITIPVKKSIDMAQGAIANVNIGAVVLAGAIAFGFAVLIPGIVILMSKKSFNPIGSYLGYRSKRKPDVHIYYTKAQYTTQKINIKN</sequence>
<comment type="caution">
    <text evidence="3">The sequence shown here is derived from an EMBL/GenBank/DDBJ whole genome shotgun (WGS) entry which is preliminary data.</text>
</comment>
<feature type="signal peptide" evidence="2">
    <location>
        <begin position="1"/>
        <end position="20"/>
    </location>
</feature>
<organism evidence="3 4">
    <name type="scientific">Tenebrio molitor</name>
    <name type="common">Yellow mealworm beetle</name>
    <dbReference type="NCBI Taxonomy" id="7067"/>
    <lineage>
        <taxon>Eukaryota</taxon>
        <taxon>Metazoa</taxon>
        <taxon>Ecdysozoa</taxon>
        <taxon>Arthropoda</taxon>
        <taxon>Hexapoda</taxon>
        <taxon>Insecta</taxon>
        <taxon>Pterygota</taxon>
        <taxon>Neoptera</taxon>
        <taxon>Endopterygota</taxon>
        <taxon>Coleoptera</taxon>
        <taxon>Polyphaga</taxon>
        <taxon>Cucujiformia</taxon>
        <taxon>Tenebrionidae</taxon>
        <taxon>Tenebrio</taxon>
    </lineage>
</organism>
<keyword evidence="1" id="KW-1133">Transmembrane helix</keyword>